<sequence length="642" mass="74457">MRYLLFCLLFFSYGVHAQTLNKTDSNRVTPADTLVIDSGFKDSLKIFKPTIYDYTYQTQFSEKKIFDTVFTKDKTFIFSQYNNRDNFGRIQFANIGSGFQQLVYEVNPEQNLSLLPTNKSYFIKGINDIRYYDVKTPTTAFIYHNAVRNGAQLQSTYTQNIGKNFNFAVEYIGLRSQGLYRNSLAANNSTEFSGHYFSKNKKYEAFAHFIHQNVNNEENGGIADLDLFLNGNSDFNNRENLEVNLLNSTSRFSYRRYYFSHEFRPFASEKFPFKIRHTVFHQGNKYYFSQSSPENFYFTDESELLDYPTNSKKYSKNLSNTVSILFDKENFKLDAGLRYQMIKLGIGDKLPQNLNIPSELSENRLGAVGNLKINLWDKVALNSNLEFSSGNQFGPFLRSQNLLRFEPFPDYFVNAKVNFQTASPSFNLLINPSVYRKFNYYLENPKNETITEIGGDVNLKWFQSKVFGNFFRIDNYTFLNSEAQPQQNSSSLNISQLGGEATFSYGKFHLNPKVLFQSALGNKDVLPMPNVVARANLFWQSKAFKNAAEIQTGIKVYYFSKFNSREFFPVVNEFILPDANTYAIGGQPIADVYFNLKVKRMFFFLEAQHVNTTIMQNKSFTAPYYPLYDFRLNIGIVWYLFS</sequence>
<dbReference type="AlphaFoldDB" id="A0A1I3MAH0"/>
<dbReference type="SUPFAM" id="SSF56935">
    <property type="entry name" value="Porins"/>
    <property type="match status" value="1"/>
</dbReference>
<reference evidence="3" key="1">
    <citation type="submission" date="2016-10" db="EMBL/GenBank/DDBJ databases">
        <authorList>
            <person name="Varghese N."/>
            <person name="Submissions S."/>
        </authorList>
    </citation>
    <scope>NUCLEOTIDE SEQUENCE [LARGE SCALE GENOMIC DNA]</scope>
    <source>
        <strain evidence="3">DSM 22251</strain>
    </source>
</reference>
<evidence type="ECO:0000256" key="1">
    <source>
        <dbReference type="SAM" id="SignalP"/>
    </source>
</evidence>
<evidence type="ECO:0000313" key="3">
    <source>
        <dbReference type="Proteomes" id="UP000242560"/>
    </source>
</evidence>
<gene>
    <name evidence="2" type="ORF">SAMN05421638_1629</name>
</gene>
<dbReference type="InterPro" id="IPR025631">
    <property type="entry name" value="Porin_10"/>
</dbReference>
<feature type="signal peptide" evidence="1">
    <location>
        <begin position="1"/>
        <end position="17"/>
    </location>
</feature>
<keyword evidence="1" id="KW-0732">Signal</keyword>
<feature type="chain" id="PRO_5015326986" evidence="1">
    <location>
        <begin position="18"/>
        <end position="642"/>
    </location>
</feature>
<dbReference type="EMBL" id="FORQ01000002">
    <property type="protein sequence ID" value="SFI93981.1"/>
    <property type="molecule type" value="Genomic_DNA"/>
</dbReference>
<accession>A0A1I3MAH0</accession>
<keyword evidence="3" id="KW-1185">Reference proteome</keyword>
<name>A0A1I3MAH0_9FLAO</name>
<organism evidence="2 3">
    <name type="scientific">Kaistella treverensis</name>
    <dbReference type="NCBI Taxonomy" id="631455"/>
    <lineage>
        <taxon>Bacteria</taxon>
        <taxon>Pseudomonadati</taxon>
        <taxon>Bacteroidota</taxon>
        <taxon>Flavobacteriia</taxon>
        <taxon>Flavobacteriales</taxon>
        <taxon>Weeksellaceae</taxon>
        <taxon>Chryseobacterium group</taxon>
        <taxon>Kaistella</taxon>
    </lineage>
</organism>
<dbReference type="Proteomes" id="UP000242560">
    <property type="component" value="Unassembled WGS sequence"/>
</dbReference>
<protein>
    <submittedName>
        <fullName evidence="2">Putative porin</fullName>
    </submittedName>
</protein>
<dbReference type="RefSeq" id="WP_089819878.1">
    <property type="nucleotide sequence ID" value="NZ_FORQ01000002.1"/>
</dbReference>
<proteinExistence type="predicted"/>
<evidence type="ECO:0000313" key="2">
    <source>
        <dbReference type="EMBL" id="SFI93981.1"/>
    </source>
</evidence>
<dbReference type="Pfam" id="PF14121">
    <property type="entry name" value="Porin_10"/>
    <property type="match status" value="1"/>
</dbReference>